<organism evidence="3 4">
    <name type="scientific">Chryseobacterium gotjawalense</name>
    <dbReference type="NCBI Taxonomy" id="3042315"/>
    <lineage>
        <taxon>Bacteria</taxon>
        <taxon>Pseudomonadati</taxon>
        <taxon>Bacteroidota</taxon>
        <taxon>Flavobacteriia</taxon>
        <taxon>Flavobacteriales</taxon>
        <taxon>Weeksellaceae</taxon>
        <taxon>Chryseobacterium group</taxon>
        <taxon>Chryseobacterium</taxon>
    </lineage>
</organism>
<sequence length="140" mass="15362">MKFDVDTGKTIPYSATKTTTTITGINISGNIEISLVNSNSNRIAIDDMKWTCYSDLATNENTVFKSNFTIYPNPVKNGELNISGKDLTNIPTAQIFDYSGKLVQTISQPFKNSGKITLKNLPKGIYILKAGNSTAKFIIE</sequence>
<name>A0ABY8RFR1_9FLAO</name>
<keyword evidence="4" id="KW-1185">Reference proteome</keyword>
<reference evidence="3 4" key="1">
    <citation type="submission" date="2023-05" db="EMBL/GenBank/DDBJ databases">
        <title>Genomic insight into Chryseobacterium sp. wdc7 isolated forest soil (Gotjawal).</title>
        <authorList>
            <person name="Park S.-J."/>
        </authorList>
    </citation>
    <scope>NUCLEOTIDE SEQUENCE [LARGE SCALE GENOMIC DNA]</scope>
    <source>
        <strain evidence="4">wdc7</strain>
    </source>
</reference>
<evidence type="ECO:0000313" key="3">
    <source>
        <dbReference type="EMBL" id="WHF52805.1"/>
    </source>
</evidence>
<dbReference type="NCBIfam" id="TIGR04183">
    <property type="entry name" value="Por_Secre_tail"/>
    <property type="match status" value="1"/>
</dbReference>
<evidence type="ECO:0000313" key="4">
    <source>
        <dbReference type="Proteomes" id="UP001241656"/>
    </source>
</evidence>
<evidence type="ECO:0000259" key="2">
    <source>
        <dbReference type="Pfam" id="PF18962"/>
    </source>
</evidence>
<feature type="domain" description="Secretion system C-terminal sorting" evidence="2">
    <location>
        <begin position="70"/>
        <end position="139"/>
    </location>
</feature>
<dbReference type="RefSeq" id="WP_282906067.1">
    <property type="nucleotide sequence ID" value="NZ_CP124855.1"/>
</dbReference>
<dbReference type="InterPro" id="IPR026444">
    <property type="entry name" value="Secre_tail"/>
</dbReference>
<protein>
    <submittedName>
        <fullName evidence="3">T9SS type A sorting domain-containing protein</fullName>
    </submittedName>
</protein>
<dbReference type="EMBL" id="CP124855">
    <property type="protein sequence ID" value="WHF52805.1"/>
    <property type="molecule type" value="Genomic_DNA"/>
</dbReference>
<dbReference type="Pfam" id="PF18962">
    <property type="entry name" value="Por_Secre_tail"/>
    <property type="match status" value="1"/>
</dbReference>
<evidence type="ECO:0000256" key="1">
    <source>
        <dbReference type="ARBA" id="ARBA00022729"/>
    </source>
</evidence>
<dbReference type="Proteomes" id="UP001241656">
    <property type="component" value="Chromosome"/>
</dbReference>
<keyword evidence="1" id="KW-0732">Signal</keyword>
<gene>
    <name evidence="3" type="ORF">QGN23_05885</name>
</gene>
<proteinExistence type="predicted"/>
<accession>A0ABY8RFR1</accession>